<evidence type="ECO:0000313" key="3">
    <source>
        <dbReference type="Proteomes" id="UP000192257"/>
    </source>
</evidence>
<sequence length="1041" mass="116155">MINNKQISYALAFAMSAVASGSSIRRVPGYTVQRNMVPRGVSVRMIISSEKPSSFERSCRCLSIAGRNKDDVRGKQHQESQSTGLLSSSNELELSKPSHLYPHLVLLAAKTRSAVEDVVGDFLRVERRRLYAIHRPSPCRNTSTVTSPYEYILVLQKLKSCDMGRDAKKVYLVFAELLKKPLHPSQAGMEWDLSDQGMMKVQAKALAEVMSALEGLDALLFAQSCLLSSTNSTSSDASEPYHLLLYTLQRYLREGGCNRTLERGMEGTEGEKRLIVTDIVVGAVAAALIRCGTTVTKHQAMELLQLASIARLRGIYVFTEDIAVMCAEAAAIIGDTETVTRIIFLLYRFRGVLGQSVEPLKNTGSHITRVGSSLWTRVVGNWGLLRSSEKTTESGENLVFQRAVARLLKSVIHATLHHLSNTNLRISLDAMKEAIRLFDDLRTGCDWDGIASMAVELLSYMKGEARRHYGLEDDIVSVESLFYIQGEVMYILNVVRESLPTRPSLYQQTTYSACVAFAIECYLVDMCNYQGSIGVSVMGLPLLLSQKKHRDYLESSASTALSLLKTTVEESQEQYLYMTLAATAALVAANAVLLNIDSTISDMYSYLRDFFLRRNLQIVKPTDLMSFFSSLGDQGISCGALWLYIVLVAGPDQNLPIESLNINDIIVLGASKQEWILAALPSYRKMLWELFSTPGFQPYVSLVPWLPGIVLCVMEQVMRVSLGCTNKNGEALLMLQFLCSQLRYSFARETTALVLMEKLIGCVLRFTITTVNVEDVVMESLNFLNLDHTCEEVLVVVGASVLRSSCDPHKSLPERMREIATLSRTLTDSFNAVLPTKVNCRLMLTVGAVVTLIKSSLQETSNDSIRGASEVLQWLRGEPPSDLPIQQVLFILPVESTTVLLKDTLTSQHSCVKSQESFDGVSESCAIAYTATEKSMSLAQRSRLTVYFWKDDNNDNDNQYNEHHTYEQERDTVLEHHGVNLLSRRRAQVKRAKADLMDILRTPLYSDTSARRHHKGMSEELVKCRPIKQEGLLPPYTLQKI</sequence>
<feature type="region of interest" description="Disordered" evidence="1">
    <location>
        <begin position="70"/>
        <end position="89"/>
    </location>
</feature>
<evidence type="ECO:0000256" key="1">
    <source>
        <dbReference type="SAM" id="MobiDB-lite"/>
    </source>
</evidence>
<evidence type="ECO:0000313" key="2">
    <source>
        <dbReference type="EMBL" id="ORC85178.1"/>
    </source>
</evidence>
<dbReference type="AlphaFoldDB" id="A0A1X0NKX7"/>
<protein>
    <submittedName>
        <fullName evidence="2">Uncharacterized protein</fullName>
    </submittedName>
</protein>
<comment type="caution">
    <text evidence="2">The sequence shown here is derived from an EMBL/GenBank/DDBJ whole genome shotgun (WGS) entry which is preliminary data.</text>
</comment>
<dbReference type="RefSeq" id="XP_028879244.1">
    <property type="nucleotide sequence ID" value="XM_029029451.1"/>
</dbReference>
<accession>A0A1X0NKX7</accession>
<dbReference type="Proteomes" id="UP000192257">
    <property type="component" value="Unassembled WGS sequence"/>
</dbReference>
<dbReference type="GeneID" id="39989231"/>
<proteinExistence type="predicted"/>
<organism evidence="2 3">
    <name type="scientific">Trypanosoma theileri</name>
    <dbReference type="NCBI Taxonomy" id="67003"/>
    <lineage>
        <taxon>Eukaryota</taxon>
        <taxon>Discoba</taxon>
        <taxon>Euglenozoa</taxon>
        <taxon>Kinetoplastea</taxon>
        <taxon>Metakinetoplastina</taxon>
        <taxon>Trypanosomatida</taxon>
        <taxon>Trypanosomatidae</taxon>
        <taxon>Trypanosoma</taxon>
    </lineage>
</organism>
<keyword evidence="3" id="KW-1185">Reference proteome</keyword>
<name>A0A1X0NKX7_9TRYP</name>
<dbReference type="OrthoDB" id="242429at2759"/>
<dbReference type="VEuPathDB" id="TriTrypDB:TM35_000371510"/>
<dbReference type="EMBL" id="NBCO01000037">
    <property type="protein sequence ID" value="ORC85178.1"/>
    <property type="molecule type" value="Genomic_DNA"/>
</dbReference>
<reference evidence="2 3" key="1">
    <citation type="submission" date="2017-03" db="EMBL/GenBank/DDBJ databases">
        <title>An alternative strategy for trypanosome survival in the mammalian bloodstream revealed through genome and transcriptome analysis of the ubiquitous bovine parasite Trypanosoma (Megatrypanum) theileri.</title>
        <authorList>
            <person name="Kelly S."/>
            <person name="Ivens A."/>
            <person name="Mott A."/>
            <person name="O'Neill E."/>
            <person name="Emms D."/>
            <person name="Macleod O."/>
            <person name="Voorheis P."/>
            <person name="Matthews J."/>
            <person name="Matthews K."/>
            <person name="Carrington M."/>
        </authorList>
    </citation>
    <scope>NUCLEOTIDE SEQUENCE [LARGE SCALE GENOMIC DNA]</scope>
    <source>
        <strain evidence="2">Edinburgh</strain>
    </source>
</reference>
<gene>
    <name evidence="2" type="ORF">TM35_000371510</name>
</gene>